<keyword evidence="1" id="KW-0812">Transmembrane</keyword>
<accession>A0A7W7APE9</accession>
<keyword evidence="1" id="KW-0472">Membrane</keyword>
<organism evidence="2 3">
    <name type="scientific">Sphingomonas abaci</name>
    <dbReference type="NCBI Taxonomy" id="237611"/>
    <lineage>
        <taxon>Bacteria</taxon>
        <taxon>Pseudomonadati</taxon>
        <taxon>Pseudomonadota</taxon>
        <taxon>Alphaproteobacteria</taxon>
        <taxon>Sphingomonadales</taxon>
        <taxon>Sphingomonadaceae</taxon>
        <taxon>Sphingomonas</taxon>
    </lineage>
</organism>
<feature type="transmembrane region" description="Helical" evidence="1">
    <location>
        <begin position="46"/>
        <end position="73"/>
    </location>
</feature>
<protein>
    <submittedName>
        <fullName evidence="2">Uncharacterized protein</fullName>
    </submittedName>
</protein>
<name>A0A7W7APE9_9SPHN</name>
<sequence>MFSLTLAVVTGVAILLPGFFAILLWNTRARRYAVARPDLPVNALSVLAIGVAVSLIAHLLTGLAIGLVQTLLIDVSRFLPADYRTPAVNPIGTLLIVAQGGPKAAALSASDLVWGICAPIFSTLAVVMLMADDALDVATEGWDFGGHGWAYTHIIKPTQHGHRPIAYVLTDLQHDGLGVGYRGVVADIRQSSDGQTQSISLASPARFLFELKPGTSRRWTPSSEPALVRYAERPVGDVISLDQKVIHDIVVSTPATDLLRELRDLDTQRQHG</sequence>
<gene>
    <name evidence="2" type="ORF">GGQ96_003882</name>
</gene>
<dbReference type="Proteomes" id="UP000574769">
    <property type="component" value="Unassembled WGS sequence"/>
</dbReference>
<evidence type="ECO:0000313" key="3">
    <source>
        <dbReference type="Proteomes" id="UP000574769"/>
    </source>
</evidence>
<feature type="transmembrane region" description="Helical" evidence="1">
    <location>
        <begin position="6"/>
        <end position="25"/>
    </location>
</feature>
<comment type="caution">
    <text evidence="2">The sequence shown here is derived from an EMBL/GenBank/DDBJ whole genome shotgun (WGS) entry which is preliminary data.</text>
</comment>
<dbReference type="EMBL" id="JACHNY010000014">
    <property type="protein sequence ID" value="MBB4619722.1"/>
    <property type="molecule type" value="Genomic_DNA"/>
</dbReference>
<dbReference type="AlphaFoldDB" id="A0A7W7APE9"/>
<evidence type="ECO:0000256" key="1">
    <source>
        <dbReference type="SAM" id="Phobius"/>
    </source>
</evidence>
<reference evidence="2 3" key="1">
    <citation type="submission" date="2020-08" db="EMBL/GenBank/DDBJ databases">
        <title>Genomic Encyclopedia of Type Strains, Phase IV (KMG-IV): sequencing the most valuable type-strain genomes for metagenomic binning, comparative biology and taxonomic classification.</title>
        <authorList>
            <person name="Goeker M."/>
        </authorList>
    </citation>
    <scope>NUCLEOTIDE SEQUENCE [LARGE SCALE GENOMIC DNA]</scope>
    <source>
        <strain evidence="2 3">DSM 15867</strain>
    </source>
</reference>
<keyword evidence="3" id="KW-1185">Reference proteome</keyword>
<proteinExistence type="predicted"/>
<evidence type="ECO:0000313" key="2">
    <source>
        <dbReference type="EMBL" id="MBB4619722.1"/>
    </source>
</evidence>
<dbReference type="RefSeq" id="WP_064312603.1">
    <property type="nucleotide sequence ID" value="NZ_JACHNY010000014.1"/>
</dbReference>
<keyword evidence="1" id="KW-1133">Transmembrane helix</keyword>